<dbReference type="Gene3D" id="3.40.50.450">
    <property type="match status" value="1"/>
</dbReference>
<protein>
    <submittedName>
        <fullName evidence="3">DNA protecting protein DprA</fullName>
    </submittedName>
</protein>
<dbReference type="InterPro" id="IPR057666">
    <property type="entry name" value="DrpA_SLOG"/>
</dbReference>
<evidence type="ECO:0000313" key="3">
    <source>
        <dbReference type="EMBL" id="OOE11946.1"/>
    </source>
</evidence>
<evidence type="ECO:0000313" key="4">
    <source>
        <dbReference type="Proteomes" id="UP000188597"/>
    </source>
</evidence>
<accession>A0A1V3G7I3</accession>
<dbReference type="Proteomes" id="UP000188597">
    <property type="component" value="Unassembled WGS sequence"/>
</dbReference>
<gene>
    <name evidence="3" type="ORF">UN64_07440</name>
</gene>
<organism evidence="3 4">
    <name type="scientific">Fictibacillus arsenicus</name>
    <dbReference type="NCBI Taxonomy" id="255247"/>
    <lineage>
        <taxon>Bacteria</taxon>
        <taxon>Bacillati</taxon>
        <taxon>Bacillota</taxon>
        <taxon>Bacilli</taxon>
        <taxon>Bacillales</taxon>
        <taxon>Fictibacillaceae</taxon>
        <taxon>Fictibacillus</taxon>
    </lineage>
</organism>
<evidence type="ECO:0000256" key="1">
    <source>
        <dbReference type="ARBA" id="ARBA00006525"/>
    </source>
</evidence>
<dbReference type="InterPro" id="IPR003488">
    <property type="entry name" value="DprA"/>
</dbReference>
<reference evidence="3 4" key="1">
    <citation type="submission" date="2016-11" db="EMBL/GenBank/DDBJ databases">
        <authorList>
            <person name="Jaros S."/>
            <person name="Januszkiewicz K."/>
            <person name="Wedrychowicz H."/>
        </authorList>
    </citation>
    <scope>NUCLEOTIDE SEQUENCE [LARGE SCALE GENOMIC DNA]</scope>
    <source>
        <strain evidence="3 4">Con a/3</strain>
    </source>
</reference>
<feature type="domain" description="Smf/DprA SLOG" evidence="2">
    <location>
        <begin position="88"/>
        <end position="295"/>
    </location>
</feature>
<dbReference type="GO" id="GO:0009294">
    <property type="term" value="P:DNA-mediated transformation"/>
    <property type="evidence" value="ECO:0007669"/>
    <property type="project" value="InterPro"/>
</dbReference>
<comment type="caution">
    <text evidence="3">The sequence shown here is derived from an EMBL/GenBank/DDBJ whole genome shotgun (WGS) entry which is preliminary data.</text>
</comment>
<dbReference type="PANTHER" id="PTHR43022">
    <property type="entry name" value="PROTEIN SMF"/>
    <property type="match status" value="1"/>
</dbReference>
<dbReference type="EMBL" id="MQMF01000002">
    <property type="protein sequence ID" value="OOE11946.1"/>
    <property type="molecule type" value="Genomic_DNA"/>
</dbReference>
<dbReference type="AlphaFoldDB" id="A0A1V3G7I3"/>
<evidence type="ECO:0000259" key="2">
    <source>
        <dbReference type="Pfam" id="PF02481"/>
    </source>
</evidence>
<dbReference type="SUPFAM" id="SSF102405">
    <property type="entry name" value="MCP/YpsA-like"/>
    <property type="match status" value="1"/>
</dbReference>
<dbReference type="NCBIfam" id="TIGR00732">
    <property type="entry name" value="dprA"/>
    <property type="match status" value="1"/>
</dbReference>
<comment type="similarity">
    <text evidence="1">Belongs to the DprA/Smf family.</text>
</comment>
<proteinExistence type="inferred from homology"/>
<name>A0A1V3G7I3_9BACL</name>
<sequence length="302" mass="33756">MVHEEEKNLDYERLIFLHHCEGLTWNHFKNILTADPELADIFKMDVKSLMMSFALSEKMAVRLYTFMNQKNSTYIMNVLKKNSITALPYFHKDYPSSLKTIFDPPWVLYGRGDWSTLKQDKIISVVGTRNPSSDGLGALSKVLTPLLKNKWVVVSGLARGIDTYAHRLCLLNGTRTAAVLGSGIKCVYPTENNKLAEEISSQGILISEFPPYVQPKRWHFPLRNRIISGLGKATLVAEARTKSGSLITADQALEQGRDVFAIPGSILEDCAAGTNFLIQNGAKLVMCAEDIADEWTKPFSLN</sequence>
<dbReference type="PANTHER" id="PTHR43022:SF1">
    <property type="entry name" value="PROTEIN SMF"/>
    <property type="match status" value="1"/>
</dbReference>
<dbReference type="Pfam" id="PF02481">
    <property type="entry name" value="DNA_processg_A"/>
    <property type="match status" value="1"/>
</dbReference>